<feature type="domain" description="Sigma 54 modulation/S30EA ribosomal protein C-terminal" evidence="1">
    <location>
        <begin position="204"/>
        <end position="248"/>
    </location>
</feature>
<dbReference type="PANTHER" id="PTHR33231">
    <property type="entry name" value="30S RIBOSOMAL PROTEIN"/>
    <property type="match status" value="1"/>
</dbReference>
<evidence type="ECO:0000313" key="2">
    <source>
        <dbReference type="EMBL" id="SDC29547.1"/>
    </source>
</evidence>
<accession>A0A222VZ87</accession>
<gene>
    <name evidence="2" type="ORF">SAMN05421630_1011184</name>
</gene>
<organism evidence="2 3">
    <name type="scientific">Prauserella marina</name>
    <dbReference type="NCBI Taxonomy" id="530584"/>
    <lineage>
        <taxon>Bacteria</taxon>
        <taxon>Bacillati</taxon>
        <taxon>Actinomycetota</taxon>
        <taxon>Actinomycetes</taxon>
        <taxon>Pseudonocardiales</taxon>
        <taxon>Pseudonocardiaceae</taxon>
        <taxon>Prauserella</taxon>
    </lineage>
</organism>
<feature type="domain" description="Sigma 54 modulation/S30EA ribosomal protein C-terminal" evidence="1">
    <location>
        <begin position="129"/>
        <end position="181"/>
    </location>
</feature>
<dbReference type="GO" id="GO:0045900">
    <property type="term" value="P:negative regulation of translational elongation"/>
    <property type="evidence" value="ECO:0007669"/>
    <property type="project" value="TreeGrafter"/>
</dbReference>
<dbReference type="Pfam" id="PF16321">
    <property type="entry name" value="Ribosom_S30AE_C"/>
    <property type="match status" value="2"/>
</dbReference>
<sequence>MSRQGDASVANGIVVHTRGEVLDGAKEYVRKQLTTFARRLPARLDAARVKLTAFTKPSAPVPALAQANLQIEGRPVRAQVAAPFFTEAAGLLRARLKEQIAMLTAPRTGRPWDGAAPLGPATAKVTGRREIVRHKTYELTECAPGEATFTMDLMDYDFYLFTDSETGEDSVVYRVGPTGYKLARLASLAPPAGPAAVPLTVNVHPVPHQTPAEAAGRLDETALPFTFFLDSTTSRGAVVYRRYDGHYGHLAPR</sequence>
<dbReference type="InterPro" id="IPR050574">
    <property type="entry name" value="HPF/YfiA_ribosome-assoc"/>
</dbReference>
<evidence type="ECO:0000259" key="1">
    <source>
        <dbReference type="Pfam" id="PF16321"/>
    </source>
</evidence>
<keyword evidence="3" id="KW-1185">Reference proteome</keyword>
<dbReference type="KEGG" id="pmad:BAY61_14010"/>
<dbReference type="STRING" id="530584.SAMN05421630_1011184"/>
<dbReference type="EMBL" id="FMZE01000001">
    <property type="protein sequence ID" value="SDC29547.1"/>
    <property type="molecule type" value="Genomic_DNA"/>
</dbReference>
<reference evidence="2 3" key="1">
    <citation type="submission" date="2016-10" db="EMBL/GenBank/DDBJ databases">
        <authorList>
            <person name="de Groot N.N."/>
        </authorList>
    </citation>
    <scope>NUCLEOTIDE SEQUENCE [LARGE SCALE GENOMIC DNA]</scope>
    <source>
        <strain evidence="2 3">CGMCC 4.5506</strain>
    </source>
</reference>
<dbReference type="Proteomes" id="UP000199494">
    <property type="component" value="Unassembled WGS sequence"/>
</dbReference>
<protein>
    <submittedName>
        <fullName evidence="2">Sigma 54 modulation/S30EA ribosomal protein C terminus</fullName>
    </submittedName>
</protein>
<keyword evidence="2" id="KW-0687">Ribonucleoprotein</keyword>
<dbReference type="InterPro" id="IPR032528">
    <property type="entry name" value="Ribosom_S30AE_C"/>
</dbReference>
<dbReference type="InterPro" id="IPR038416">
    <property type="entry name" value="Ribosom_S30AE_C_sf"/>
</dbReference>
<keyword evidence="2" id="KW-0689">Ribosomal protein</keyword>
<name>A0A222VZ87_9PSEU</name>
<proteinExistence type="predicted"/>
<dbReference type="AlphaFoldDB" id="A0A222VZ87"/>
<dbReference type="RefSeq" id="WP_245866078.1">
    <property type="nucleotide sequence ID" value="NZ_CP016353.1"/>
</dbReference>
<dbReference type="GO" id="GO:0043024">
    <property type="term" value="F:ribosomal small subunit binding"/>
    <property type="evidence" value="ECO:0007669"/>
    <property type="project" value="TreeGrafter"/>
</dbReference>
<dbReference type="GO" id="GO:0022627">
    <property type="term" value="C:cytosolic small ribosomal subunit"/>
    <property type="evidence" value="ECO:0007669"/>
    <property type="project" value="TreeGrafter"/>
</dbReference>
<dbReference type="Gene3D" id="3.30.505.50">
    <property type="entry name" value="Sigma 54 modulation/S30EA ribosomal protein, C-terminal domain"/>
    <property type="match status" value="2"/>
</dbReference>
<dbReference type="PANTHER" id="PTHR33231:SF1">
    <property type="entry name" value="30S RIBOSOMAL PROTEIN"/>
    <property type="match status" value="1"/>
</dbReference>
<evidence type="ECO:0000313" key="3">
    <source>
        <dbReference type="Proteomes" id="UP000199494"/>
    </source>
</evidence>